<accession>A0ABU1FQL2</accession>
<evidence type="ECO:0000313" key="3">
    <source>
        <dbReference type="EMBL" id="MDR5710931.1"/>
    </source>
</evidence>
<gene>
    <name evidence="3" type="ORF">RH857_02080</name>
</gene>
<reference evidence="4" key="1">
    <citation type="submission" date="2023-07" db="EMBL/GenBank/DDBJ databases">
        <title>Description of three actinobacteria isolated from air of manufacturing shop in a pharmaceutical factory.</title>
        <authorList>
            <person name="Zhang D.-F."/>
        </authorList>
    </citation>
    <scope>NUCLEOTIDE SEQUENCE [LARGE SCALE GENOMIC DNA]</scope>
    <source>
        <strain evidence="4">CCTCC AB 207010</strain>
    </source>
</reference>
<keyword evidence="2" id="KW-0732">Signal</keyword>
<feature type="compositionally biased region" description="Acidic residues" evidence="1">
    <location>
        <begin position="34"/>
        <end position="78"/>
    </location>
</feature>
<dbReference type="EMBL" id="JAVKGT010000004">
    <property type="protein sequence ID" value="MDR5710931.1"/>
    <property type="molecule type" value="Genomic_DNA"/>
</dbReference>
<organism evidence="3 4">
    <name type="scientific">Nesterenkonia flava</name>
    <dbReference type="NCBI Taxonomy" id="469799"/>
    <lineage>
        <taxon>Bacteria</taxon>
        <taxon>Bacillati</taxon>
        <taxon>Actinomycetota</taxon>
        <taxon>Actinomycetes</taxon>
        <taxon>Micrococcales</taxon>
        <taxon>Micrococcaceae</taxon>
        <taxon>Nesterenkonia</taxon>
    </lineage>
</organism>
<evidence type="ECO:0000256" key="1">
    <source>
        <dbReference type="SAM" id="MobiDB-lite"/>
    </source>
</evidence>
<feature type="region of interest" description="Disordered" evidence="1">
    <location>
        <begin position="111"/>
        <end position="140"/>
    </location>
</feature>
<evidence type="ECO:0000313" key="4">
    <source>
        <dbReference type="Proteomes" id="UP001260872"/>
    </source>
</evidence>
<evidence type="ECO:0000256" key="2">
    <source>
        <dbReference type="SAM" id="SignalP"/>
    </source>
</evidence>
<feature type="compositionally biased region" description="Acidic residues" evidence="1">
    <location>
        <begin position="116"/>
        <end position="140"/>
    </location>
</feature>
<feature type="signal peptide" evidence="2">
    <location>
        <begin position="1"/>
        <end position="32"/>
    </location>
</feature>
<feature type="region of interest" description="Disordered" evidence="1">
    <location>
        <begin position="33"/>
        <end position="93"/>
    </location>
</feature>
<name>A0ABU1FQL2_9MICC</name>
<comment type="caution">
    <text evidence="3">The sequence shown here is derived from an EMBL/GenBank/DDBJ whole genome shotgun (WGS) entry which is preliminary data.</text>
</comment>
<proteinExistence type="predicted"/>
<keyword evidence="4" id="KW-1185">Reference proteome</keyword>
<dbReference type="Proteomes" id="UP001260872">
    <property type="component" value="Unassembled WGS sequence"/>
</dbReference>
<feature type="chain" id="PRO_5046745645" evidence="2">
    <location>
        <begin position="33"/>
        <end position="334"/>
    </location>
</feature>
<protein>
    <submittedName>
        <fullName evidence="3">Uncharacterized protein</fullName>
    </submittedName>
</protein>
<dbReference type="RefSeq" id="WP_310536319.1">
    <property type="nucleotide sequence ID" value="NZ_BAAAOC010000093.1"/>
</dbReference>
<sequence>MTETLSAKTTHPLWLKATGLGAAALLALTACADDNGDGNGTDDTDADVTQDETPDEVSGDATEDTDAPADEQTEEPASDEAPALSEIEDRIGELANEAESVTVTAEISMVGGAANDDLDDEDDTDNDTDADEVEDAGDAEDELEQQLDGEQMSMVMRGSPDGSLAEVDVSMDGMDLNALVIDQQMYISGESMADTFEQQLTEQDLEQIDFEGFRSEVEGSWLDLGEDENLGGFEDMLDELDNEESWSEDFNDEGTVDERDGQEVWVYEGNNGEELVIVADEENPYIHSLTGEAEDGYFEMVFSDWDETDLPEAPADEDVLTEDEFNELLMQYIQ</sequence>